<dbReference type="PANTHER" id="PTHR23240">
    <property type="entry name" value="DNA CROSS-LINK REPAIR PROTEIN PSO2/SNM1-RELATED"/>
    <property type="match status" value="1"/>
</dbReference>
<dbReference type="GO" id="GO:0003684">
    <property type="term" value="F:damaged DNA binding"/>
    <property type="evidence" value="ECO:0007669"/>
    <property type="project" value="TreeGrafter"/>
</dbReference>
<name>A0A1J3F7J8_NOCCA</name>
<evidence type="ECO:0000313" key="1">
    <source>
        <dbReference type="EMBL" id="JAU39775.1"/>
    </source>
</evidence>
<dbReference type="SUPFAM" id="SSF56281">
    <property type="entry name" value="Metallo-hydrolase/oxidoreductase"/>
    <property type="match status" value="1"/>
</dbReference>
<dbReference type="GO" id="GO:0036297">
    <property type="term" value="P:interstrand cross-link repair"/>
    <property type="evidence" value="ECO:0007669"/>
    <property type="project" value="TreeGrafter"/>
</dbReference>
<dbReference type="CDD" id="cd16273">
    <property type="entry name" value="SNM1A-1C-like_MBL-fold"/>
    <property type="match status" value="1"/>
</dbReference>
<dbReference type="Gene3D" id="3.60.15.10">
    <property type="entry name" value="Ribonuclease Z/Hydroxyacylglutathione hydrolase-like"/>
    <property type="match status" value="1"/>
</dbReference>
<accession>A0A1J3F7J8</accession>
<organism evidence="1">
    <name type="scientific">Noccaea caerulescens</name>
    <name type="common">Alpine penny-cress</name>
    <name type="synonym">Thlaspi caerulescens</name>
    <dbReference type="NCBI Taxonomy" id="107243"/>
    <lineage>
        <taxon>Eukaryota</taxon>
        <taxon>Viridiplantae</taxon>
        <taxon>Streptophyta</taxon>
        <taxon>Embryophyta</taxon>
        <taxon>Tracheophyta</taxon>
        <taxon>Spermatophyta</taxon>
        <taxon>Magnoliopsida</taxon>
        <taxon>eudicotyledons</taxon>
        <taxon>Gunneridae</taxon>
        <taxon>Pentapetalae</taxon>
        <taxon>rosids</taxon>
        <taxon>malvids</taxon>
        <taxon>Brassicales</taxon>
        <taxon>Brassicaceae</taxon>
        <taxon>Coluteocarpeae</taxon>
        <taxon>Noccaea</taxon>
    </lineage>
</organism>
<dbReference type="GO" id="GO:0006303">
    <property type="term" value="P:double-strand break repair via nonhomologous end joining"/>
    <property type="evidence" value="ECO:0007669"/>
    <property type="project" value="TreeGrafter"/>
</dbReference>
<dbReference type="EMBL" id="GEVK01013057">
    <property type="protein sequence ID" value="JAU39775.1"/>
    <property type="molecule type" value="Transcribed_RNA"/>
</dbReference>
<dbReference type="InterPro" id="IPR036866">
    <property type="entry name" value="RibonucZ/Hydroxyglut_hydro"/>
</dbReference>
<dbReference type="GO" id="GO:0035312">
    <property type="term" value="F:5'-3' DNA exonuclease activity"/>
    <property type="evidence" value="ECO:0007669"/>
    <property type="project" value="TreeGrafter"/>
</dbReference>
<proteinExistence type="predicted"/>
<dbReference type="PANTHER" id="PTHR23240:SF35">
    <property type="entry name" value="DNA REPAIR METALLO-BETA-LACTAMASE FAMILY PROTEIN-RELATED"/>
    <property type="match status" value="1"/>
</dbReference>
<dbReference type="AlphaFoldDB" id="A0A1J3F7J8"/>
<protein>
    <submittedName>
        <fullName evidence="1">DNA cross-link repair 1 protein</fullName>
    </submittedName>
</protein>
<reference evidence="1" key="1">
    <citation type="submission" date="2016-07" db="EMBL/GenBank/DDBJ databases">
        <title>De novo transcriptome assembly of four accessions of the metal hyperaccumulator plant Noccaea caerulescens.</title>
        <authorList>
            <person name="Blande D."/>
            <person name="Halimaa P."/>
            <person name="Tervahauta A.I."/>
            <person name="Aarts M.G."/>
            <person name="Karenlampi S.O."/>
        </authorList>
    </citation>
    <scope>NUCLEOTIDE SEQUENCE</scope>
</reference>
<sequence>MSSNSAGDTIAGNSSNVGNAETLNLNSTELYLSAVSSLSPLSPPPKPPLSSLSVPQSKRIPKTNFIVDLFRFPQSSDSSSSVAFFLSHFHSDHYSGLSSSWSRGIVFCSHKTALLVKEILQVPSQFVFPLPMNQKVAIDGSEVALIDANHCPGAVQFLFKVKSENGGFERYVHTGDFRFSDSMRFDSSLIGFIGCDGVFLDTTYCNPKFVFPKQDESVDYVVSVIDKIDDEETKDTKKKKVLFLVATYVLAKRRF</sequence>
<gene>
    <name evidence="1" type="ORF">LC_TR16279_c2_g1_i1_g.55832</name>
</gene>